<geneLocation type="chloroplast" evidence="1"/>
<dbReference type="GeneID" id="69223296"/>
<dbReference type="RefSeq" id="YP_010231261.1">
    <property type="nucleotide sequence ID" value="NC_059722.1"/>
</dbReference>
<accession>A0A8A2H8S3</accession>
<organism evidence="1">
    <name type="scientific">Nephroselmis pyriformis</name>
    <dbReference type="NCBI Taxonomy" id="156128"/>
    <lineage>
        <taxon>Eukaryota</taxon>
        <taxon>Viridiplantae</taxon>
        <taxon>Chlorophyta</taxon>
        <taxon>Nephroselmidophyceae</taxon>
        <taxon>Nephroselmidales</taxon>
        <taxon>Nephroselmidaceae</taxon>
        <taxon>Nephroselmis</taxon>
    </lineage>
</organism>
<gene>
    <name evidence="1" type="primary">orf160b</name>
</gene>
<sequence>MQLTPQFYLFQLYVTELLDMRSFFSEPILTRQVQLLTRKFHLYLMLLIFEERAIRLAINNANSSTEINRLQQIFVSDLDLIDKFWRSQNLWIIDTLPMFTELFIFKCKNEPFGQDILKDPTIDRKSRTDRNDIDSVSPTRICDIYFAYLLNKKALSNTIG</sequence>
<dbReference type="AlphaFoldDB" id="A0A8A2H8S3"/>
<reference evidence="1" key="1">
    <citation type="journal article" date="2021" name="Mitochondrial DNA Part B Resour">
        <title>A gene-rich and compact chloroplast genome of the green alga Nephroselmis pyriformis (N.Carter) Ettl 1982 from the shores of Mersin (Eastern Mediterranean Sea).</title>
        <authorList>
            <person name="Gastineau R."/>
            <person name="Konucu M."/>
            <person name="Tekdal D."/>
            <person name="Lemieux C."/>
            <person name="Turmel M."/>
            <person name="Witkowski A."/>
            <person name="Eker-Develi E."/>
        </authorList>
    </citation>
    <scope>NUCLEOTIDE SEQUENCE</scope>
    <source>
        <strain evidence="1">MED1</strain>
    </source>
</reference>
<evidence type="ECO:0000313" key="1">
    <source>
        <dbReference type="EMBL" id="QSV37330.1"/>
    </source>
</evidence>
<keyword evidence="1" id="KW-0934">Plastid</keyword>
<protein>
    <submittedName>
        <fullName evidence="1">Uncharacterized protein</fullName>
    </submittedName>
</protein>
<keyword evidence="1" id="KW-0150">Chloroplast</keyword>
<dbReference type="EMBL" id="MW077730">
    <property type="protein sequence ID" value="QSV37330.1"/>
    <property type="molecule type" value="Genomic_DNA"/>
</dbReference>
<proteinExistence type="predicted"/>
<name>A0A8A2H8S3_9CHLO</name>